<dbReference type="InterPro" id="IPR035968">
    <property type="entry name" value="ATP_synth_F1_ATPase_gsu"/>
</dbReference>
<dbReference type="CDD" id="cd12151">
    <property type="entry name" value="F1-ATPase_gamma"/>
    <property type="match status" value="1"/>
</dbReference>
<evidence type="ECO:0000256" key="6">
    <source>
        <dbReference type="ARBA" id="ARBA00023065"/>
    </source>
</evidence>
<evidence type="ECO:0000313" key="11">
    <source>
        <dbReference type="EMBL" id="MBC5754218.1"/>
    </source>
</evidence>
<protein>
    <recommendedName>
        <fullName evidence="10">ATP synthase gamma chain</fullName>
    </recommendedName>
    <alternativeName>
        <fullName evidence="10">ATP synthase F1 sector gamma subunit</fullName>
    </alternativeName>
    <alternativeName>
        <fullName evidence="10">F-ATPase gamma subunit</fullName>
    </alternativeName>
</protein>
<accession>A0ABR7IBA8</accession>
<evidence type="ECO:0000256" key="4">
    <source>
        <dbReference type="ARBA" id="ARBA00022448"/>
    </source>
</evidence>
<dbReference type="RefSeq" id="WP_186982324.1">
    <property type="nucleotide sequence ID" value="NZ_JACOQH010000006.1"/>
</dbReference>
<dbReference type="HAMAP" id="MF_00815">
    <property type="entry name" value="ATP_synth_gamma_bact"/>
    <property type="match status" value="1"/>
</dbReference>
<proteinExistence type="inferred from homology"/>
<dbReference type="EMBL" id="JACOQH010000006">
    <property type="protein sequence ID" value="MBC5754218.1"/>
    <property type="molecule type" value="Genomic_DNA"/>
</dbReference>
<keyword evidence="9 10" id="KW-0066">ATP synthesis</keyword>
<keyword evidence="5 10" id="KW-0375">Hydrogen ion transport</keyword>
<evidence type="ECO:0000256" key="10">
    <source>
        <dbReference type="HAMAP-Rule" id="MF_00815"/>
    </source>
</evidence>
<comment type="subunit">
    <text evidence="10">F-type ATPases have 2 components, CF(1) - the catalytic core - and CF(0) - the membrane proton channel. CF(1) has five subunits: alpha(3), beta(3), gamma(1), delta(1), epsilon(1). CF(0) has three main subunits: a, b and c.</text>
</comment>
<reference evidence="11 12" key="1">
    <citation type="submission" date="2020-08" db="EMBL/GenBank/DDBJ databases">
        <title>Genome public.</title>
        <authorList>
            <person name="Liu C."/>
            <person name="Sun Q."/>
        </authorList>
    </citation>
    <scope>NUCLEOTIDE SEQUENCE [LARGE SCALE GENOMIC DNA]</scope>
    <source>
        <strain evidence="11 12">BX0805</strain>
    </source>
</reference>
<dbReference type="Gene3D" id="3.40.1380.10">
    <property type="match status" value="1"/>
</dbReference>
<dbReference type="Proteomes" id="UP000621540">
    <property type="component" value="Unassembled WGS sequence"/>
</dbReference>
<comment type="similarity">
    <text evidence="3 10">Belongs to the ATPase gamma chain family.</text>
</comment>
<evidence type="ECO:0000256" key="1">
    <source>
        <dbReference type="ARBA" id="ARBA00003456"/>
    </source>
</evidence>
<keyword evidence="10" id="KW-1003">Cell membrane</keyword>
<comment type="subcellular location">
    <subcellularLocation>
        <location evidence="10">Cell membrane</location>
        <topology evidence="10">Peripheral membrane protein</topology>
    </subcellularLocation>
    <subcellularLocation>
        <location evidence="2">Membrane</location>
        <topology evidence="2">Peripheral membrane protein</topology>
    </subcellularLocation>
</comment>
<evidence type="ECO:0000256" key="2">
    <source>
        <dbReference type="ARBA" id="ARBA00004170"/>
    </source>
</evidence>
<organism evidence="11 12">
    <name type="scientific">Roseburia yibonii</name>
    <dbReference type="NCBI Taxonomy" id="2763063"/>
    <lineage>
        <taxon>Bacteria</taxon>
        <taxon>Bacillati</taxon>
        <taxon>Bacillota</taxon>
        <taxon>Clostridia</taxon>
        <taxon>Lachnospirales</taxon>
        <taxon>Lachnospiraceae</taxon>
        <taxon>Roseburia</taxon>
    </lineage>
</organism>
<dbReference type="NCBIfam" id="TIGR01146">
    <property type="entry name" value="ATPsyn_F1gamma"/>
    <property type="match status" value="1"/>
</dbReference>
<evidence type="ECO:0000313" key="12">
    <source>
        <dbReference type="Proteomes" id="UP000621540"/>
    </source>
</evidence>
<keyword evidence="6 10" id="KW-0406">Ion transport</keyword>
<keyword evidence="12" id="KW-1185">Reference proteome</keyword>
<evidence type="ECO:0000256" key="9">
    <source>
        <dbReference type="ARBA" id="ARBA00023310"/>
    </source>
</evidence>
<comment type="function">
    <text evidence="1 10">Produces ATP from ADP in the presence of a proton gradient across the membrane. The gamma chain is believed to be important in regulating ATPase activity and the flow of protons through the CF(0) complex.</text>
</comment>
<evidence type="ECO:0000256" key="7">
    <source>
        <dbReference type="ARBA" id="ARBA00023136"/>
    </source>
</evidence>
<keyword evidence="4 10" id="KW-0813">Transport</keyword>
<dbReference type="Pfam" id="PF00231">
    <property type="entry name" value="ATP-synt"/>
    <property type="match status" value="1"/>
</dbReference>
<keyword evidence="7 10" id="KW-0472">Membrane</keyword>
<evidence type="ECO:0000256" key="8">
    <source>
        <dbReference type="ARBA" id="ARBA00023196"/>
    </source>
</evidence>
<gene>
    <name evidence="10 11" type="primary">atpG</name>
    <name evidence="11" type="ORF">H8Z76_09390</name>
</gene>
<dbReference type="PANTHER" id="PTHR11693">
    <property type="entry name" value="ATP SYNTHASE GAMMA CHAIN"/>
    <property type="match status" value="1"/>
</dbReference>
<dbReference type="PRINTS" id="PR00126">
    <property type="entry name" value="ATPASEGAMMA"/>
</dbReference>
<dbReference type="SUPFAM" id="SSF52943">
    <property type="entry name" value="ATP synthase (F1-ATPase), gamma subunit"/>
    <property type="match status" value="1"/>
</dbReference>
<name>A0ABR7IBA8_9FIRM</name>
<evidence type="ECO:0000256" key="3">
    <source>
        <dbReference type="ARBA" id="ARBA00007681"/>
    </source>
</evidence>
<keyword evidence="8 10" id="KW-0139">CF(1)</keyword>
<dbReference type="Gene3D" id="1.10.287.80">
    <property type="entry name" value="ATP synthase, gamma subunit, helix hairpin domain"/>
    <property type="match status" value="1"/>
</dbReference>
<comment type="caution">
    <text evidence="11">The sequence shown here is derived from an EMBL/GenBank/DDBJ whole genome shotgun (WGS) entry which is preliminary data.</text>
</comment>
<sequence>MTSMRDIKRRKGSIESTKQITKAMKLVSTVKLQKTKERAEEANPYFSCMYQTVKAMLARSAQIDHPYLMGRGGVSIPESADGRKNKTGIILITANRGLAGGYNANLVRMVTGDTGKKDEVLLYTIGTKGRDALEHFGYPVRHDASEMFDAPAYADAAEFCKHVLGDFTSGEIAGIDLVYTHFKNTVVQEPVRMRLLPVDCGQAEADDVTPMNYEPDEEEVIEKIIPLYLSSLIYGALMDAAASENAARMQAMEAATGNAEEMIEDLTLQFNRARQSSITQELTEIIAGAQESLE</sequence>
<dbReference type="PANTHER" id="PTHR11693:SF22">
    <property type="entry name" value="ATP SYNTHASE SUBUNIT GAMMA, MITOCHONDRIAL"/>
    <property type="match status" value="1"/>
</dbReference>
<dbReference type="InterPro" id="IPR000131">
    <property type="entry name" value="ATP_synth_F1_gsu"/>
</dbReference>
<evidence type="ECO:0000256" key="5">
    <source>
        <dbReference type="ARBA" id="ARBA00022781"/>
    </source>
</evidence>